<keyword evidence="3" id="KW-0288">FMN</keyword>
<comment type="cofactor">
    <cofactor evidence="1">
        <name>FMN</name>
        <dbReference type="ChEBI" id="CHEBI:58210"/>
    </cofactor>
</comment>
<keyword evidence="13" id="KW-1185">Reference proteome</keyword>
<dbReference type="GO" id="GO:0008168">
    <property type="term" value="F:methyltransferase activity"/>
    <property type="evidence" value="ECO:0007669"/>
    <property type="project" value="UniProtKB-KW"/>
</dbReference>
<dbReference type="EMBL" id="BAUL01000210">
    <property type="protein sequence ID" value="GAD97692.1"/>
    <property type="molecule type" value="Genomic_DNA"/>
</dbReference>
<proteinExistence type="predicted"/>
<dbReference type="PANTHER" id="PTHR30212">
    <property type="entry name" value="PROTEIN YIIM"/>
    <property type="match status" value="1"/>
</dbReference>
<dbReference type="InterPro" id="IPR006058">
    <property type="entry name" value="2Fe2S_fd_BS"/>
</dbReference>
<dbReference type="SUPFAM" id="SSF52343">
    <property type="entry name" value="Ferredoxin reductase-like, C-terminal NADP-linked domain"/>
    <property type="match status" value="1"/>
</dbReference>
<dbReference type="HOGENOM" id="CLU_003827_17_2_1"/>
<dbReference type="Gene3D" id="2.40.33.20">
    <property type="entry name" value="PK beta-barrel domain-like"/>
    <property type="match status" value="1"/>
</dbReference>
<dbReference type="SUPFAM" id="SSF50800">
    <property type="entry name" value="PK beta-barrel domain-like"/>
    <property type="match status" value="1"/>
</dbReference>
<keyword evidence="6" id="KW-0560">Oxidoreductase</keyword>
<reference evidence="13" key="1">
    <citation type="journal article" date="2014" name="Genome Announc.">
        <title>Draft genome sequence of the formaldehyde-resistant fungus Byssochlamys spectabilis No. 5 (anamorph Paecilomyces variotii No. 5) (NBRC109023).</title>
        <authorList>
            <person name="Oka T."/>
            <person name="Ekino K."/>
            <person name="Fukuda K."/>
            <person name="Nomura Y."/>
        </authorList>
    </citation>
    <scope>NUCLEOTIDE SEQUENCE [LARGE SCALE GENOMIC DNA]</scope>
    <source>
        <strain evidence="13">No. 5 / NBRC 109023</strain>
    </source>
</reference>
<organism evidence="12 13">
    <name type="scientific">Byssochlamys spectabilis (strain No. 5 / NBRC 109023)</name>
    <name type="common">Paecilomyces variotii</name>
    <dbReference type="NCBI Taxonomy" id="1356009"/>
    <lineage>
        <taxon>Eukaryota</taxon>
        <taxon>Fungi</taxon>
        <taxon>Dikarya</taxon>
        <taxon>Ascomycota</taxon>
        <taxon>Pezizomycotina</taxon>
        <taxon>Eurotiomycetes</taxon>
        <taxon>Eurotiomycetidae</taxon>
        <taxon>Eurotiales</taxon>
        <taxon>Thermoascaceae</taxon>
        <taxon>Paecilomyces</taxon>
    </lineage>
</organism>
<evidence type="ECO:0000259" key="11">
    <source>
        <dbReference type="PROSITE" id="PS51384"/>
    </source>
</evidence>
<dbReference type="PROSITE" id="PS51340">
    <property type="entry name" value="MOSC"/>
    <property type="match status" value="1"/>
</dbReference>
<evidence type="ECO:0000313" key="13">
    <source>
        <dbReference type="Proteomes" id="UP000018001"/>
    </source>
</evidence>
<evidence type="ECO:0000256" key="3">
    <source>
        <dbReference type="ARBA" id="ARBA00022643"/>
    </source>
</evidence>
<dbReference type="InterPro" id="IPR001041">
    <property type="entry name" value="2Fe-2S_ferredoxin-type"/>
</dbReference>
<dbReference type="CDD" id="cd06185">
    <property type="entry name" value="PDR_like"/>
    <property type="match status" value="1"/>
</dbReference>
<evidence type="ECO:0000259" key="9">
    <source>
        <dbReference type="PROSITE" id="PS51085"/>
    </source>
</evidence>
<evidence type="ECO:0000256" key="4">
    <source>
        <dbReference type="ARBA" id="ARBA00022714"/>
    </source>
</evidence>
<dbReference type="GO" id="GO:0051537">
    <property type="term" value="F:2 iron, 2 sulfur cluster binding"/>
    <property type="evidence" value="ECO:0007669"/>
    <property type="project" value="UniProtKB-KW"/>
</dbReference>
<feature type="domain" description="MOSC" evidence="10">
    <location>
        <begin position="51"/>
        <end position="188"/>
    </location>
</feature>
<dbReference type="InterPro" id="IPR017927">
    <property type="entry name" value="FAD-bd_FR_type"/>
</dbReference>
<dbReference type="PROSITE" id="PS00197">
    <property type="entry name" value="2FE2S_FER_1"/>
    <property type="match status" value="1"/>
</dbReference>
<dbReference type="InterPro" id="IPR005163">
    <property type="entry name" value="Tri_helical_YiiM-like"/>
</dbReference>
<dbReference type="PROSITE" id="PS51085">
    <property type="entry name" value="2FE2S_FER_2"/>
    <property type="match status" value="1"/>
</dbReference>
<dbReference type="OrthoDB" id="5390at2759"/>
<dbReference type="Pfam" id="PF03473">
    <property type="entry name" value="MOSC"/>
    <property type="match status" value="1"/>
</dbReference>
<evidence type="ECO:0000256" key="6">
    <source>
        <dbReference type="ARBA" id="ARBA00023002"/>
    </source>
</evidence>
<dbReference type="eggNOG" id="ENOG502S8QJ">
    <property type="taxonomic scope" value="Eukaryota"/>
</dbReference>
<dbReference type="InterPro" id="IPR052353">
    <property type="entry name" value="Benzoxazolinone_Detox_Enz"/>
</dbReference>
<dbReference type="Proteomes" id="UP000018001">
    <property type="component" value="Unassembled WGS sequence"/>
</dbReference>
<keyword evidence="7" id="KW-0408">Iron</keyword>
<dbReference type="InterPro" id="IPR054582">
    <property type="entry name" value="DmmA-like_N"/>
</dbReference>
<evidence type="ECO:0000256" key="8">
    <source>
        <dbReference type="ARBA" id="ARBA00023014"/>
    </source>
</evidence>
<dbReference type="Pfam" id="PF03475">
    <property type="entry name" value="YiiM_3-alpha"/>
    <property type="match status" value="1"/>
</dbReference>
<evidence type="ECO:0000259" key="10">
    <source>
        <dbReference type="PROSITE" id="PS51340"/>
    </source>
</evidence>
<name>V5G9V9_BYSSN</name>
<evidence type="ECO:0000256" key="5">
    <source>
        <dbReference type="ARBA" id="ARBA00022723"/>
    </source>
</evidence>
<dbReference type="Pfam" id="PF00111">
    <property type="entry name" value="Fer2"/>
    <property type="match status" value="1"/>
</dbReference>
<dbReference type="PANTHER" id="PTHR30212:SF2">
    <property type="entry name" value="PROTEIN YIIM"/>
    <property type="match status" value="1"/>
</dbReference>
<evidence type="ECO:0000256" key="2">
    <source>
        <dbReference type="ARBA" id="ARBA00022630"/>
    </source>
</evidence>
<evidence type="ECO:0000313" key="12">
    <source>
        <dbReference type="EMBL" id="GAD97692.1"/>
    </source>
</evidence>
<dbReference type="PRINTS" id="PR00409">
    <property type="entry name" value="PHDIOXRDTASE"/>
</dbReference>
<dbReference type="GO" id="GO:0032259">
    <property type="term" value="P:methylation"/>
    <property type="evidence" value="ECO:0007669"/>
    <property type="project" value="UniProtKB-KW"/>
</dbReference>
<dbReference type="Pfam" id="PF22290">
    <property type="entry name" value="DmmA-like_N"/>
    <property type="match status" value="1"/>
</dbReference>
<dbReference type="CDD" id="cd00207">
    <property type="entry name" value="fer2"/>
    <property type="match status" value="1"/>
</dbReference>
<dbReference type="InterPro" id="IPR039261">
    <property type="entry name" value="FNR_nucleotide-bd"/>
</dbReference>
<dbReference type="InterPro" id="IPR005302">
    <property type="entry name" value="MoCF_Sase_C"/>
</dbReference>
<dbReference type="InterPro" id="IPR017938">
    <property type="entry name" value="Riboflavin_synthase-like_b-brl"/>
</dbReference>
<dbReference type="Gene3D" id="3.40.50.80">
    <property type="entry name" value="Nucleotide-binding domain of ferredoxin-NADP reductase (FNR) module"/>
    <property type="match status" value="1"/>
</dbReference>
<dbReference type="InterPro" id="IPR012675">
    <property type="entry name" value="Beta-grasp_dom_sf"/>
</dbReference>
<feature type="domain" description="FAD-binding FR-type" evidence="11">
    <location>
        <begin position="255"/>
        <end position="358"/>
    </location>
</feature>
<dbReference type="InterPro" id="IPR036010">
    <property type="entry name" value="2Fe-2S_ferredoxin-like_sf"/>
</dbReference>
<sequence>MHLPIPPPPTPNPAFGASLEIPFSSEPLDQIRTGKVKQLYNLPLTSAIYKYPLSLPTRVTLLGVEGDEHAFHKHGGPDKALLHYCSRHYDVWKTEQPQSAHRFTVGAFGENLVSKTANERNVCIGDIFLIGNDVLVQVTMPRQPCYKLNHRFEVKDMSRLAQEFSRTGWYYRVLREGSISPGDGISLVERRHERWTVANVQHYLHRETKNFAAMEELVKLEELGEEVKKIFENRLKKNFEDQNQRLVGDETLALKAWSEYRAVRKQRETDRVVSLILEAVQPVGSEDDIRVEPGAHVRLKLGGNLMRAYSIVSGTQNRFEIGVSLEPDSRGGSKYLHESLKEGDILSASQIVSSFPLSREADHHILIAGGIGVTAFLAAVEQMQENGESYTLHLAVRSEDDIPFNSRLTKLGHNVITYPKSIGKRLNVAQILSRANDNTHIYCCGPSRLMDAVSSEASKRDISADHVHFEAFEIATSGDPFTAEIATTKKTIQIDESQTLLDALREAGLDIPSSCEAGSCGTCRVGYLKGRIDHRGTGLLESEKDFAMLSCASRGVGHVVLDL</sequence>
<accession>V5G9V9</accession>
<dbReference type="Gene3D" id="2.40.30.10">
    <property type="entry name" value="Translation factors"/>
    <property type="match status" value="1"/>
</dbReference>
<dbReference type="PROSITE" id="PS51384">
    <property type="entry name" value="FAD_FR"/>
    <property type="match status" value="1"/>
</dbReference>
<keyword evidence="12" id="KW-0808">Transferase</keyword>
<dbReference type="InParanoid" id="V5G9V9"/>
<dbReference type="Gene3D" id="3.10.20.30">
    <property type="match status" value="1"/>
</dbReference>
<dbReference type="GO" id="GO:0016491">
    <property type="term" value="F:oxidoreductase activity"/>
    <property type="evidence" value="ECO:0007669"/>
    <property type="project" value="UniProtKB-KW"/>
</dbReference>
<dbReference type="GO" id="GO:0030170">
    <property type="term" value="F:pyridoxal phosphate binding"/>
    <property type="evidence" value="ECO:0007669"/>
    <property type="project" value="InterPro"/>
</dbReference>
<keyword evidence="2" id="KW-0285">Flavoprotein</keyword>
<dbReference type="SUPFAM" id="SSF54292">
    <property type="entry name" value="2Fe-2S ferredoxin-like"/>
    <property type="match status" value="1"/>
</dbReference>
<dbReference type="GO" id="GO:0030151">
    <property type="term" value="F:molybdenum ion binding"/>
    <property type="evidence" value="ECO:0007669"/>
    <property type="project" value="InterPro"/>
</dbReference>
<protein>
    <submittedName>
        <fullName evidence="12">Vanillate O-demethylase oxidoreductase, putative</fullName>
    </submittedName>
</protein>
<keyword evidence="12" id="KW-0489">Methyltransferase</keyword>
<evidence type="ECO:0000256" key="7">
    <source>
        <dbReference type="ARBA" id="ARBA00023004"/>
    </source>
</evidence>
<keyword evidence="5" id="KW-0479">Metal-binding</keyword>
<feature type="domain" description="2Fe-2S ferredoxin-type" evidence="9">
    <location>
        <begin position="483"/>
        <end position="563"/>
    </location>
</feature>
<keyword evidence="4" id="KW-0001">2Fe-2S</keyword>
<keyword evidence="8" id="KW-0411">Iron-sulfur</keyword>
<dbReference type="InterPro" id="IPR011037">
    <property type="entry name" value="Pyrv_Knase-like_insert_dom_sf"/>
</dbReference>
<dbReference type="SUPFAM" id="SSF63380">
    <property type="entry name" value="Riboflavin synthase domain-like"/>
    <property type="match status" value="1"/>
</dbReference>
<comment type="caution">
    <text evidence="12">The sequence shown here is derived from an EMBL/GenBank/DDBJ whole genome shotgun (WGS) entry which is preliminary data.</text>
</comment>
<evidence type="ECO:0000256" key="1">
    <source>
        <dbReference type="ARBA" id="ARBA00001917"/>
    </source>
</evidence>
<gene>
    <name evidence="12" type="ORF">PVAR5_6372</name>
</gene>
<dbReference type="AlphaFoldDB" id="V5G9V9"/>